<comment type="cofactor">
    <cofactor evidence="1">
        <name>FAD</name>
        <dbReference type="ChEBI" id="CHEBI:57692"/>
    </cofactor>
</comment>
<reference evidence="7" key="2">
    <citation type="submission" date="2021-10" db="EMBL/GenBank/DDBJ databases">
        <title>Phylogenomics reveals ancestral predisposition of the termite-cultivated fungus Termitomyces towards a domesticated lifestyle.</title>
        <authorList>
            <person name="Auxier B."/>
            <person name="Grum-Grzhimaylo A."/>
            <person name="Cardenas M.E."/>
            <person name="Lodge J.D."/>
            <person name="Laessoe T."/>
            <person name="Pedersen O."/>
            <person name="Smith M.E."/>
            <person name="Kuyper T.W."/>
            <person name="Franco-Molano E.A."/>
            <person name="Baroni T.J."/>
            <person name="Aanen D.K."/>
        </authorList>
    </citation>
    <scope>NUCLEOTIDE SEQUENCE</scope>
    <source>
        <strain evidence="7">AP01</strain>
        <tissue evidence="7">Mycelium</tissue>
    </source>
</reference>
<keyword evidence="5" id="KW-1133">Transmembrane helix</keyword>
<accession>A0A9P7GAD3</accession>
<evidence type="ECO:0000256" key="1">
    <source>
        <dbReference type="ARBA" id="ARBA00001974"/>
    </source>
</evidence>
<feature type="transmembrane region" description="Helical" evidence="5">
    <location>
        <begin position="20"/>
        <end position="42"/>
    </location>
</feature>
<evidence type="ECO:0000256" key="4">
    <source>
        <dbReference type="ARBA" id="ARBA00022827"/>
    </source>
</evidence>
<comment type="similarity">
    <text evidence="2">Belongs to the GMC oxidoreductase family.</text>
</comment>
<dbReference type="InterPro" id="IPR000172">
    <property type="entry name" value="GMC_OxRdtase_N"/>
</dbReference>
<dbReference type="InterPro" id="IPR036188">
    <property type="entry name" value="FAD/NAD-bd_sf"/>
</dbReference>
<organism evidence="7 8">
    <name type="scientific">Asterophora parasitica</name>
    <dbReference type="NCBI Taxonomy" id="117018"/>
    <lineage>
        <taxon>Eukaryota</taxon>
        <taxon>Fungi</taxon>
        <taxon>Dikarya</taxon>
        <taxon>Basidiomycota</taxon>
        <taxon>Agaricomycotina</taxon>
        <taxon>Agaricomycetes</taxon>
        <taxon>Agaricomycetidae</taxon>
        <taxon>Agaricales</taxon>
        <taxon>Tricholomatineae</taxon>
        <taxon>Lyophyllaceae</taxon>
        <taxon>Asterophora</taxon>
    </lineage>
</organism>
<dbReference type="PANTHER" id="PTHR11552">
    <property type="entry name" value="GLUCOSE-METHANOL-CHOLINE GMC OXIDOREDUCTASE"/>
    <property type="match status" value="1"/>
</dbReference>
<dbReference type="GO" id="GO:0050660">
    <property type="term" value="F:flavin adenine dinucleotide binding"/>
    <property type="evidence" value="ECO:0007669"/>
    <property type="project" value="InterPro"/>
</dbReference>
<sequence length="438" mass="47983">MSLPDFSLLHVFLERLKLTSRAHLILGSGGIAALALVLRYIYSKKKKTKYVTNLAHVGTSQYDVIIVGGGTAGCALASRLSEDHSIKVLLLEAGQSGIALPYSRTPALFGKLYSTRHVLNLSTEPQAHAKGRTHFWPRAKLLGGCSSINAQMAQYGSPEDFDEWAALMDDDSWSWKNFSQCAISPRRLVSKAGSPKLMQRNTLKRYQPDPEYPLVDTNVHGASGPMRIGYFNTIRDTSKAFIKACTNVGIPFTPDFNVASGTLGVSRVSTLQRVSSESAYLTPDVLARKNLTVAVNAQVTRILFKKEDGGETRAVGVQFANGRNEKYRALRYRALARKEVIICAGAVQSPQILMLSGVGPAAHLKTHDIFVVHDLPGVGSKLVDHPVVDLYFKDKRDDSPKFFQPKSIPDVFRLLKAIVQYRVSGRGPLTTNVGGKTV</sequence>
<dbReference type="AlphaFoldDB" id="A0A9P7GAD3"/>
<dbReference type="GO" id="GO:0016614">
    <property type="term" value="F:oxidoreductase activity, acting on CH-OH group of donors"/>
    <property type="evidence" value="ECO:0007669"/>
    <property type="project" value="InterPro"/>
</dbReference>
<dbReference type="SUPFAM" id="SSF51905">
    <property type="entry name" value="FAD/NAD(P)-binding domain"/>
    <property type="match status" value="1"/>
</dbReference>
<dbReference type="OrthoDB" id="269227at2759"/>
<name>A0A9P7GAD3_9AGAR</name>
<evidence type="ECO:0000256" key="3">
    <source>
        <dbReference type="ARBA" id="ARBA00022630"/>
    </source>
</evidence>
<protein>
    <recommendedName>
        <fullName evidence="6">Glucose-methanol-choline oxidoreductase N-terminal domain-containing protein</fullName>
    </recommendedName>
</protein>
<keyword evidence="8" id="KW-1185">Reference proteome</keyword>
<evidence type="ECO:0000256" key="5">
    <source>
        <dbReference type="SAM" id="Phobius"/>
    </source>
</evidence>
<evidence type="ECO:0000313" key="8">
    <source>
        <dbReference type="Proteomes" id="UP000775547"/>
    </source>
</evidence>
<gene>
    <name evidence="7" type="ORF">DXG03_001705</name>
</gene>
<dbReference type="Gene3D" id="3.50.50.60">
    <property type="entry name" value="FAD/NAD(P)-binding domain"/>
    <property type="match status" value="2"/>
</dbReference>
<dbReference type="PANTHER" id="PTHR11552:SF147">
    <property type="entry name" value="CHOLINE DEHYDROGENASE, MITOCHONDRIAL"/>
    <property type="match status" value="1"/>
</dbReference>
<keyword evidence="4" id="KW-0274">FAD</keyword>
<evidence type="ECO:0000256" key="2">
    <source>
        <dbReference type="ARBA" id="ARBA00010790"/>
    </source>
</evidence>
<keyword evidence="5" id="KW-0472">Membrane</keyword>
<evidence type="ECO:0000259" key="6">
    <source>
        <dbReference type="PROSITE" id="PS00624"/>
    </source>
</evidence>
<dbReference type="PROSITE" id="PS00624">
    <property type="entry name" value="GMC_OXRED_2"/>
    <property type="match status" value="1"/>
</dbReference>
<feature type="domain" description="Glucose-methanol-choline oxidoreductase N-terminal" evidence="6">
    <location>
        <begin position="345"/>
        <end position="359"/>
    </location>
</feature>
<keyword evidence="5" id="KW-0812">Transmembrane</keyword>
<reference evidence="7" key="1">
    <citation type="submission" date="2020-07" db="EMBL/GenBank/DDBJ databases">
        <authorList>
            <person name="Nieuwenhuis M."/>
            <person name="Van De Peppel L.J.J."/>
        </authorList>
    </citation>
    <scope>NUCLEOTIDE SEQUENCE</scope>
    <source>
        <strain evidence="7">AP01</strain>
        <tissue evidence="7">Mycelium</tissue>
    </source>
</reference>
<comment type="caution">
    <text evidence="7">The sequence shown here is derived from an EMBL/GenBank/DDBJ whole genome shotgun (WGS) entry which is preliminary data.</text>
</comment>
<proteinExistence type="inferred from homology"/>
<evidence type="ECO:0000313" key="7">
    <source>
        <dbReference type="EMBL" id="KAG5646982.1"/>
    </source>
</evidence>
<dbReference type="Pfam" id="PF00732">
    <property type="entry name" value="GMC_oxred_N"/>
    <property type="match status" value="1"/>
</dbReference>
<dbReference type="InterPro" id="IPR012132">
    <property type="entry name" value="GMC_OxRdtase"/>
</dbReference>
<dbReference type="Proteomes" id="UP000775547">
    <property type="component" value="Unassembled WGS sequence"/>
</dbReference>
<dbReference type="EMBL" id="JABCKV010000014">
    <property type="protein sequence ID" value="KAG5646982.1"/>
    <property type="molecule type" value="Genomic_DNA"/>
</dbReference>
<keyword evidence="3" id="KW-0285">Flavoprotein</keyword>